<name>A0A917AVV0_9BACI</name>
<proteinExistence type="predicted"/>
<dbReference type="InterPro" id="IPR011990">
    <property type="entry name" value="TPR-like_helical_dom_sf"/>
</dbReference>
<evidence type="ECO:0000313" key="4">
    <source>
        <dbReference type="Proteomes" id="UP000605259"/>
    </source>
</evidence>
<dbReference type="RefSeq" id="WP_188389441.1">
    <property type="nucleotide sequence ID" value="NZ_BMFK01000003.1"/>
</dbReference>
<gene>
    <name evidence="3" type="ORF">GCM10007140_31450</name>
</gene>
<dbReference type="EMBL" id="BMFK01000003">
    <property type="protein sequence ID" value="GGE79552.1"/>
    <property type="molecule type" value="Genomic_DNA"/>
</dbReference>
<comment type="caution">
    <text evidence="3">The sequence shown here is derived from an EMBL/GenBank/DDBJ whole genome shotgun (WGS) entry which is preliminary data.</text>
</comment>
<reference evidence="3" key="1">
    <citation type="journal article" date="2014" name="Int. J. Syst. Evol. Microbiol.">
        <title>Complete genome sequence of Corynebacterium casei LMG S-19264T (=DSM 44701T), isolated from a smear-ripened cheese.</title>
        <authorList>
            <consortium name="US DOE Joint Genome Institute (JGI-PGF)"/>
            <person name="Walter F."/>
            <person name="Albersmeier A."/>
            <person name="Kalinowski J."/>
            <person name="Ruckert C."/>
        </authorList>
    </citation>
    <scope>NUCLEOTIDE SEQUENCE</scope>
    <source>
        <strain evidence="3">CGMCC 1.12698</strain>
    </source>
</reference>
<evidence type="ECO:0000313" key="3">
    <source>
        <dbReference type="EMBL" id="GGE79552.1"/>
    </source>
</evidence>
<dbReference type="Gene3D" id="1.25.40.10">
    <property type="entry name" value="Tetratricopeptide repeat domain"/>
    <property type="match status" value="1"/>
</dbReference>
<keyword evidence="1" id="KW-0175">Coiled coil</keyword>
<organism evidence="3 4">
    <name type="scientific">Priestia taiwanensis</name>
    <dbReference type="NCBI Taxonomy" id="1347902"/>
    <lineage>
        <taxon>Bacteria</taxon>
        <taxon>Bacillati</taxon>
        <taxon>Bacillota</taxon>
        <taxon>Bacilli</taxon>
        <taxon>Bacillales</taxon>
        <taxon>Bacillaceae</taxon>
        <taxon>Priestia</taxon>
    </lineage>
</organism>
<accession>A0A917AVV0</accession>
<evidence type="ECO:0000256" key="2">
    <source>
        <dbReference type="SAM" id="MobiDB-lite"/>
    </source>
</evidence>
<keyword evidence="4" id="KW-1185">Reference proteome</keyword>
<dbReference type="SUPFAM" id="SSF48452">
    <property type="entry name" value="TPR-like"/>
    <property type="match status" value="1"/>
</dbReference>
<feature type="compositionally biased region" description="Basic and acidic residues" evidence="2">
    <location>
        <begin position="175"/>
        <end position="205"/>
    </location>
</feature>
<feature type="coiled-coil region" evidence="1">
    <location>
        <begin position="51"/>
        <end position="78"/>
    </location>
</feature>
<evidence type="ECO:0000256" key="1">
    <source>
        <dbReference type="SAM" id="Coils"/>
    </source>
</evidence>
<dbReference type="Proteomes" id="UP000605259">
    <property type="component" value="Unassembled WGS sequence"/>
</dbReference>
<sequence length="287" mass="33024">MKKMIVMFFCSLIILSGCGSKVYDEQVDLGIKAIDKGDYTEAINSFEKAKKEKDTDEVQNYIQLVNNLQESASALKDEKYEEAITTAEKVLKEEMDEKISSFIKTKAEEIIEAAKDSQEQVESIKKEIQVGKDLLNQQKYDEAIQTFKTVSEKEKPEQLVKEAISLMDEANTAKKQYEEEQRKAKEEQAKKEKAELEKKQAEQKTKEKKKKQQDTSKNAGTLTKAGAEDLVRKQYPIPEKIIAEYFRTNEQGDHIIETYQIVSDHHATFHGYYSVNSKTKEVKWIGR</sequence>
<protein>
    <recommendedName>
        <fullName evidence="5">Lipoprotein</fullName>
    </recommendedName>
</protein>
<reference evidence="3" key="2">
    <citation type="submission" date="2020-09" db="EMBL/GenBank/DDBJ databases">
        <authorList>
            <person name="Sun Q."/>
            <person name="Zhou Y."/>
        </authorList>
    </citation>
    <scope>NUCLEOTIDE SEQUENCE</scope>
    <source>
        <strain evidence="3">CGMCC 1.12698</strain>
    </source>
</reference>
<dbReference type="AlphaFoldDB" id="A0A917AVV0"/>
<feature type="region of interest" description="Disordered" evidence="2">
    <location>
        <begin position="175"/>
        <end position="225"/>
    </location>
</feature>
<evidence type="ECO:0008006" key="5">
    <source>
        <dbReference type="Google" id="ProtNLM"/>
    </source>
</evidence>
<dbReference type="PROSITE" id="PS51257">
    <property type="entry name" value="PROKAR_LIPOPROTEIN"/>
    <property type="match status" value="1"/>
</dbReference>